<evidence type="ECO:0000313" key="4">
    <source>
        <dbReference type="Proteomes" id="UP001627408"/>
    </source>
</evidence>
<reference evidence="3 4" key="1">
    <citation type="submission" date="2024-08" db="EMBL/GenBank/DDBJ databases">
        <title>Tateyamaria sp. nov., isolated from marine algae.</title>
        <authorList>
            <person name="Choi B.J."/>
            <person name="Kim J.M."/>
            <person name="Lee J.K."/>
            <person name="Choi D.G."/>
            <person name="Bayburt H."/>
            <person name="Baek J.H."/>
            <person name="Han D.M."/>
            <person name="Jeon C.O."/>
        </authorList>
    </citation>
    <scope>NUCLEOTIDE SEQUENCE [LARGE SCALE GENOMIC DNA]</scope>
    <source>
        <strain evidence="3 4">KMU-156</strain>
    </source>
</reference>
<keyword evidence="1" id="KW-0472">Membrane</keyword>
<accession>A0ABW8UZ43</accession>
<dbReference type="SUPFAM" id="SSF56436">
    <property type="entry name" value="C-type lectin-like"/>
    <property type="match status" value="1"/>
</dbReference>
<dbReference type="Pfam" id="PF03781">
    <property type="entry name" value="FGE-sulfatase"/>
    <property type="match status" value="1"/>
</dbReference>
<dbReference type="InterPro" id="IPR051043">
    <property type="entry name" value="Sulfatase_Mod_Factor_Kinase"/>
</dbReference>
<evidence type="ECO:0000259" key="2">
    <source>
        <dbReference type="Pfam" id="PF03781"/>
    </source>
</evidence>
<gene>
    <name evidence="3" type="ORF">ACERZ8_15905</name>
</gene>
<evidence type="ECO:0000256" key="1">
    <source>
        <dbReference type="SAM" id="Phobius"/>
    </source>
</evidence>
<comment type="caution">
    <text evidence="3">The sequence shown here is derived from an EMBL/GenBank/DDBJ whole genome shotgun (WGS) entry which is preliminary data.</text>
</comment>
<dbReference type="Proteomes" id="UP001627408">
    <property type="component" value="Unassembled WGS sequence"/>
</dbReference>
<dbReference type="InterPro" id="IPR042095">
    <property type="entry name" value="SUMF_sf"/>
</dbReference>
<dbReference type="RefSeq" id="WP_407593126.1">
    <property type="nucleotide sequence ID" value="NZ_JBHDIY010000002.1"/>
</dbReference>
<proteinExistence type="predicted"/>
<dbReference type="InterPro" id="IPR016187">
    <property type="entry name" value="CTDL_fold"/>
</dbReference>
<sequence>MTAATRFTKSKLAATGLIGFGVAAAAIWVALSGRGPDRSYLPDMTNAPIVLSDGRAIYVQRFEVTIAEWNICVAEGACALPLRARPDQDATITPATGLSYVDVRQYVDWINDKTGQNFRLPTATEWAEMAAPILPDEPDPIFTDPALSWASTYLIEGNATRALKPQGSFSTSPHGVADLDGSVWEWTQDCYAGSAQNTDPARCPAFFVGGEHIAAMSYLVRDPARGGCAVGSPPAHLGMRLVSDTPL</sequence>
<feature type="transmembrane region" description="Helical" evidence="1">
    <location>
        <begin position="12"/>
        <end position="31"/>
    </location>
</feature>
<keyword evidence="4" id="KW-1185">Reference proteome</keyword>
<name>A0ABW8UZ43_9RHOB</name>
<dbReference type="EMBL" id="JBHDIY010000002">
    <property type="protein sequence ID" value="MFL4471289.1"/>
    <property type="molecule type" value="Genomic_DNA"/>
</dbReference>
<dbReference type="PANTHER" id="PTHR23150">
    <property type="entry name" value="SULFATASE MODIFYING FACTOR 1, 2"/>
    <property type="match status" value="1"/>
</dbReference>
<dbReference type="Gene3D" id="3.90.1580.10">
    <property type="entry name" value="paralog of FGE (formylglycine-generating enzyme)"/>
    <property type="match status" value="1"/>
</dbReference>
<dbReference type="PANTHER" id="PTHR23150:SF19">
    <property type="entry name" value="FORMYLGLYCINE-GENERATING ENZYME"/>
    <property type="match status" value="1"/>
</dbReference>
<evidence type="ECO:0000313" key="3">
    <source>
        <dbReference type="EMBL" id="MFL4471289.1"/>
    </source>
</evidence>
<dbReference type="InterPro" id="IPR005532">
    <property type="entry name" value="SUMF_dom"/>
</dbReference>
<organism evidence="3 4">
    <name type="scientific">Tateyamaria armeniaca</name>
    <dbReference type="NCBI Taxonomy" id="2518930"/>
    <lineage>
        <taxon>Bacteria</taxon>
        <taxon>Pseudomonadati</taxon>
        <taxon>Pseudomonadota</taxon>
        <taxon>Alphaproteobacteria</taxon>
        <taxon>Rhodobacterales</taxon>
        <taxon>Roseobacteraceae</taxon>
        <taxon>Tateyamaria</taxon>
    </lineage>
</organism>
<keyword evidence="1" id="KW-1133">Transmembrane helix</keyword>
<feature type="domain" description="Sulfatase-modifying factor enzyme-like" evidence="2">
    <location>
        <begin position="55"/>
        <end position="242"/>
    </location>
</feature>
<keyword evidence="1" id="KW-0812">Transmembrane</keyword>
<protein>
    <submittedName>
        <fullName evidence="3">Formylglycine-generating enzyme family protein</fullName>
    </submittedName>
</protein>